<reference evidence="1 2" key="1">
    <citation type="journal article" date="2010" name="Stand. Genomic Sci.">
        <title>Complete genome sequence of Arcobacter nitrofigilis type strain (CI).</title>
        <authorList>
            <person name="Pati A."/>
            <person name="Gronow S."/>
            <person name="Lapidus A."/>
            <person name="Copeland A."/>
            <person name="Glavina Del Rio T."/>
            <person name="Nolan M."/>
            <person name="Lucas S."/>
            <person name="Tice H."/>
            <person name="Cheng J.F."/>
            <person name="Han C."/>
            <person name="Chertkov O."/>
            <person name="Bruce D."/>
            <person name="Tapia R."/>
            <person name="Goodwin L."/>
            <person name="Pitluck S."/>
            <person name="Liolios K."/>
            <person name="Ivanova N."/>
            <person name="Mavromatis K."/>
            <person name="Chen A."/>
            <person name="Palaniappan K."/>
            <person name="Land M."/>
            <person name="Hauser L."/>
            <person name="Chang Y.J."/>
            <person name="Jeffries C.D."/>
            <person name="Detter J.C."/>
            <person name="Rohde M."/>
            <person name="Goker M."/>
            <person name="Bristow J."/>
            <person name="Eisen J.A."/>
            <person name="Markowitz V."/>
            <person name="Hugenholtz P."/>
            <person name="Klenk H.P."/>
            <person name="Kyrpides N.C."/>
        </authorList>
    </citation>
    <scope>NUCLEOTIDE SEQUENCE [LARGE SCALE GENOMIC DNA]</scope>
    <source>
        <strain evidence="2">ATCC 33309 / DSM 7299 / CCUG 15893 / LMG 7604 / NCTC 12251 / CI</strain>
    </source>
</reference>
<protein>
    <submittedName>
        <fullName evidence="1">Uncharacterized protein</fullName>
    </submittedName>
</protein>
<evidence type="ECO:0000313" key="1">
    <source>
        <dbReference type="EMBL" id="ADG92128.1"/>
    </source>
</evidence>
<proteinExistence type="predicted"/>
<evidence type="ECO:0000313" key="2">
    <source>
        <dbReference type="Proteomes" id="UP000000939"/>
    </source>
</evidence>
<dbReference type="AlphaFoldDB" id="D5V5U2"/>
<name>D5V5U2_ARCNC</name>
<keyword evidence="2" id="KW-1185">Reference proteome</keyword>
<dbReference type="HOGENOM" id="CLU_221350_0_0_7"/>
<organism evidence="1 2">
    <name type="scientific">Arcobacter nitrofigilis (strain ATCC 33309 / DSM 7299 / CCUG 15893 / LMG 7604 / NCTC 12251 / CI)</name>
    <name type="common">Campylobacter nitrofigilis</name>
    <dbReference type="NCBI Taxonomy" id="572480"/>
    <lineage>
        <taxon>Bacteria</taxon>
        <taxon>Pseudomonadati</taxon>
        <taxon>Campylobacterota</taxon>
        <taxon>Epsilonproteobacteria</taxon>
        <taxon>Campylobacterales</taxon>
        <taxon>Arcobacteraceae</taxon>
        <taxon>Arcobacter</taxon>
    </lineage>
</organism>
<dbReference type="KEGG" id="ant:Arnit_0463"/>
<dbReference type="EMBL" id="CP001999">
    <property type="protein sequence ID" value="ADG92128.1"/>
    <property type="molecule type" value="Genomic_DNA"/>
</dbReference>
<accession>D5V5U2</accession>
<dbReference type="Proteomes" id="UP000000939">
    <property type="component" value="Chromosome"/>
</dbReference>
<sequence precursor="true">MDKIIGLLLLGSALLSAYLAFFDSSRIFVG</sequence>
<gene>
    <name evidence="1" type="ordered locus">Arnit_0463</name>
</gene>